<evidence type="ECO:0000313" key="2">
    <source>
        <dbReference type="EMBL" id="SEH37273.1"/>
    </source>
</evidence>
<reference evidence="2 3" key="1">
    <citation type="submission" date="2016-10" db="EMBL/GenBank/DDBJ databases">
        <authorList>
            <person name="de Groot N.N."/>
        </authorList>
    </citation>
    <scope>NUCLEOTIDE SEQUENCE [LARGE SCALE GENOMIC DNA]</scope>
    <source>
        <strain evidence="2 3">IBRC-M10418</strain>
    </source>
</reference>
<dbReference type="PANTHER" id="PTHR35337:SF1">
    <property type="entry name" value="SLR1478 PROTEIN"/>
    <property type="match status" value="1"/>
</dbReference>
<feature type="transmembrane region" description="Helical" evidence="1">
    <location>
        <begin position="24"/>
        <end position="50"/>
    </location>
</feature>
<feature type="transmembrane region" description="Helical" evidence="1">
    <location>
        <begin position="474"/>
        <end position="495"/>
    </location>
</feature>
<protein>
    <submittedName>
        <fullName evidence="2">Uncharacterized membrane protein SpoIIM, required for sporulation</fullName>
    </submittedName>
</protein>
<dbReference type="Pfam" id="PF01944">
    <property type="entry name" value="SpoIIM"/>
    <property type="match status" value="1"/>
</dbReference>
<feature type="transmembrane region" description="Helical" evidence="1">
    <location>
        <begin position="428"/>
        <end position="450"/>
    </location>
</feature>
<feature type="transmembrane region" description="Helical" evidence="1">
    <location>
        <begin position="162"/>
        <end position="182"/>
    </location>
</feature>
<dbReference type="Proteomes" id="UP000199215">
    <property type="component" value="Unassembled WGS sequence"/>
</dbReference>
<evidence type="ECO:0000313" key="3">
    <source>
        <dbReference type="Proteomes" id="UP000199215"/>
    </source>
</evidence>
<dbReference type="RefSeq" id="WP_092812936.1">
    <property type="nucleotide sequence ID" value="NZ_FNWU01000001.1"/>
</dbReference>
<feature type="transmembrane region" description="Helical" evidence="1">
    <location>
        <begin position="189"/>
        <end position="212"/>
    </location>
</feature>
<dbReference type="PANTHER" id="PTHR35337">
    <property type="entry name" value="SLR1478 PROTEIN"/>
    <property type="match status" value="1"/>
</dbReference>
<keyword evidence="1" id="KW-0472">Membrane</keyword>
<feature type="transmembrane region" description="Helical" evidence="1">
    <location>
        <begin position="331"/>
        <end position="352"/>
    </location>
</feature>
<gene>
    <name evidence="2" type="ORF">SAMN05192561_101160</name>
</gene>
<feature type="transmembrane region" description="Helical" evidence="1">
    <location>
        <begin position="99"/>
        <end position="122"/>
    </location>
</feature>
<dbReference type="STRING" id="1267564.SAMN05192561_101160"/>
<dbReference type="OrthoDB" id="86288at2157"/>
<feature type="transmembrane region" description="Helical" evidence="1">
    <location>
        <begin position="242"/>
        <end position="265"/>
    </location>
</feature>
<proteinExistence type="predicted"/>
<evidence type="ECO:0000256" key="1">
    <source>
        <dbReference type="SAM" id="Phobius"/>
    </source>
</evidence>
<dbReference type="InterPro" id="IPR002798">
    <property type="entry name" value="SpoIIM-like"/>
</dbReference>
<dbReference type="EMBL" id="FNWU01000001">
    <property type="protein sequence ID" value="SEH37273.1"/>
    <property type="molecule type" value="Genomic_DNA"/>
</dbReference>
<name>A0A1H6HTD9_9EURY</name>
<dbReference type="AlphaFoldDB" id="A0A1H6HTD9"/>
<keyword evidence="3" id="KW-1185">Reference proteome</keyword>
<feature type="transmembrane region" description="Helical" evidence="1">
    <location>
        <begin position="391"/>
        <end position="416"/>
    </location>
</feature>
<accession>A0A1H6HTD9</accession>
<organism evidence="2 3">
    <name type="scientific">Halopenitus malekzadehii</name>
    <dbReference type="NCBI Taxonomy" id="1267564"/>
    <lineage>
        <taxon>Archaea</taxon>
        <taxon>Methanobacteriati</taxon>
        <taxon>Methanobacteriota</taxon>
        <taxon>Stenosarchaea group</taxon>
        <taxon>Halobacteria</taxon>
        <taxon>Halobacteriales</taxon>
        <taxon>Haloferacaceae</taxon>
        <taxon>Halopenitus</taxon>
    </lineage>
</organism>
<keyword evidence="1" id="KW-1133">Transmembrane helix</keyword>
<keyword evidence="1" id="KW-0812">Transmembrane</keyword>
<sequence>MDLSSALTNAVAVYRRRPADLLPFYVLGAAIPVITRALVAAVLAVAYVYLEVTGRIARVRTALSETDLGSMPDPEADPAAFQQWTDSLGDVLLPLADPVVLAALVAAGVATVVLTVLLSAGVSAGQYAVSLARLRDEGGTLAGIGGVRSYWPSILGLSLLEVGIWLAATFGAAIAITAASIVHPILGVLAALAALLGWTVIVICTRAVFAFAPVAVVVDDVGALGGVDAGLAYVRSNPGDALGYYAVTIATLVAVTSAGSVLAFFEAPSSLGLATLLVVAPGLDLVKTGLFGRWRGTIAPPDPPTRSLRASIRAGVGGSWRAMTGFVRSTLLTHGLVVALAVASFVLGWIAAGPFEEMVTASIVARLEGHLPPAAALEFFANNWTVALGTAFAGVVLAVPTVVAIWFNGFVFGIVFRLEADLLELVGFVVPHGLLEIPALVIAGAVGLHLGRSGWRTWRGTAPRIALADDLERAFRVLVGVGMLLLVAGLIEGFVSPYYFEFVRPVVEPIVADVLA</sequence>